<evidence type="ECO:0008006" key="4">
    <source>
        <dbReference type="Google" id="ProtNLM"/>
    </source>
</evidence>
<dbReference type="EMBL" id="CAJNNV010032109">
    <property type="protein sequence ID" value="CAE8638968.1"/>
    <property type="molecule type" value="Genomic_DNA"/>
</dbReference>
<evidence type="ECO:0000313" key="3">
    <source>
        <dbReference type="Proteomes" id="UP000654075"/>
    </source>
</evidence>
<reference evidence="2" key="1">
    <citation type="submission" date="2021-02" db="EMBL/GenBank/DDBJ databases">
        <authorList>
            <person name="Dougan E. K."/>
            <person name="Rhodes N."/>
            <person name="Thang M."/>
            <person name="Chan C."/>
        </authorList>
    </citation>
    <scope>NUCLEOTIDE SEQUENCE</scope>
</reference>
<dbReference type="AlphaFoldDB" id="A0A813HN57"/>
<accession>A0A813HN57</accession>
<keyword evidence="1" id="KW-0812">Transmembrane</keyword>
<feature type="transmembrane region" description="Helical" evidence="1">
    <location>
        <begin position="95"/>
        <end position="116"/>
    </location>
</feature>
<evidence type="ECO:0000313" key="2">
    <source>
        <dbReference type="EMBL" id="CAE8638968.1"/>
    </source>
</evidence>
<name>A0A813HN57_POLGL</name>
<feature type="transmembrane region" description="Helical" evidence="1">
    <location>
        <begin position="58"/>
        <end position="83"/>
    </location>
</feature>
<evidence type="ECO:0000256" key="1">
    <source>
        <dbReference type="SAM" id="Phobius"/>
    </source>
</evidence>
<proteinExistence type="predicted"/>
<organism evidence="2 3">
    <name type="scientific">Polarella glacialis</name>
    <name type="common">Dinoflagellate</name>
    <dbReference type="NCBI Taxonomy" id="89957"/>
    <lineage>
        <taxon>Eukaryota</taxon>
        <taxon>Sar</taxon>
        <taxon>Alveolata</taxon>
        <taxon>Dinophyceae</taxon>
        <taxon>Suessiales</taxon>
        <taxon>Suessiaceae</taxon>
        <taxon>Polarella</taxon>
    </lineage>
</organism>
<gene>
    <name evidence="2" type="ORF">PGLA1383_LOCUS54047</name>
</gene>
<keyword evidence="3" id="KW-1185">Reference proteome</keyword>
<comment type="caution">
    <text evidence="2">The sequence shown here is derived from an EMBL/GenBank/DDBJ whole genome shotgun (WGS) entry which is preliminary data.</text>
</comment>
<keyword evidence="1" id="KW-0472">Membrane</keyword>
<sequence length="190" mass="20129">MLARECVWFRAETVSPLQSASCTMEQDPMISNSEAQKEESSACEVICRVLYSIFAQGLWLLLGAVVGFFAPFAGASGGAAVFGSRGGGAGAALSFIPLLTIPACALVSAGVAFACLVSGQSASNRIKLCAVVNFCLFVLLASWTFFEMYRDRPGQGLSNNNNNNYNNNNNDNSNISNNSIPALPSFFMPA</sequence>
<protein>
    <recommendedName>
        <fullName evidence="4">Transmembrane protein</fullName>
    </recommendedName>
</protein>
<keyword evidence="1" id="KW-1133">Transmembrane helix</keyword>
<feature type="transmembrane region" description="Helical" evidence="1">
    <location>
        <begin position="128"/>
        <end position="146"/>
    </location>
</feature>
<dbReference type="Proteomes" id="UP000654075">
    <property type="component" value="Unassembled WGS sequence"/>
</dbReference>